<feature type="transmembrane region" description="Helical" evidence="7">
    <location>
        <begin position="245"/>
        <end position="263"/>
    </location>
</feature>
<feature type="compositionally biased region" description="Polar residues" evidence="6">
    <location>
        <begin position="1"/>
        <end position="19"/>
    </location>
</feature>
<dbReference type="InterPro" id="IPR002293">
    <property type="entry name" value="AA/rel_permease1"/>
</dbReference>
<feature type="transmembrane region" description="Helical" evidence="7">
    <location>
        <begin position="339"/>
        <end position="359"/>
    </location>
</feature>
<comment type="caution">
    <text evidence="8">The sequence shown here is derived from an EMBL/GenBank/DDBJ whole genome shotgun (WGS) entry which is preliminary data.</text>
</comment>
<comment type="subcellular location">
    <subcellularLocation>
        <location evidence="1">Membrane</location>
        <topology evidence="1">Multi-pass membrane protein</topology>
    </subcellularLocation>
</comment>
<dbReference type="OrthoDB" id="4476201at2759"/>
<organism evidence="8 9">
    <name type="scientific">Phellinidium pouzarii</name>
    <dbReference type="NCBI Taxonomy" id="167371"/>
    <lineage>
        <taxon>Eukaryota</taxon>
        <taxon>Fungi</taxon>
        <taxon>Dikarya</taxon>
        <taxon>Basidiomycota</taxon>
        <taxon>Agaricomycotina</taxon>
        <taxon>Agaricomycetes</taxon>
        <taxon>Hymenochaetales</taxon>
        <taxon>Hymenochaetaceae</taxon>
        <taxon>Phellinidium</taxon>
    </lineage>
</organism>
<evidence type="ECO:0000256" key="6">
    <source>
        <dbReference type="SAM" id="MobiDB-lite"/>
    </source>
</evidence>
<keyword evidence="9" id="KW-1185">Reference proteome</keyword>
<sequence length="733" mass="79573">MSIVNRVSKTSVDESSSGGQLEYGGVSTLSPDEEFLAGLGYKQELKRQFSKIELFGVSFSIIGILPSIASVLVYAIPDGGTSAMVWGWAVSAFLILFIALSLAELGSAMPTSGGLYYWTFWFSSPRWRCLLSWMVGYSNTIGIIGGVASVDWGLAVQIMAAASIGSDMKLTSTTAQTFGVYAAILICHATICSLATVVLARLHNLYIALNLLLCLAVIIALPVATPREFKNDASYALGSFENFNGWPDGYAFILSFLAPVWTIGCFDSSVHISEEATNSRTAVPFAMITSVTIAGVVGWAINMAIAFNMGTDLNAILSSPIGQPLAAIFFNSFGKNGTLALWSFIIIAQFMMGSSILLASSRQTFAFARDGGLPFSRFIYRVNPYTKTPVTGVWFAAFIALALGLLAFAGPAAITAIFSISIAGQNVAYTIPIIARFTSKTMFKPGPFYLGKLSLPVAIIAVTWMIFNTTVFLFPSTPKPGPVPMNYTIVVLGGVFVLALIYFYFPVYGGIHWFNGPVRTFGKVSNNKLSENLNGEGPDDSQEVQTDAKGMDDYGAQLPLHLDELKSAELVPLEWRSWWDWSGKSADRWKALVAASNEFQRRDGCSTADSKGTYPELPDELHFLISEVNLLSLPRFPNIVSLLESTTRPSKPELPAFDISTAGMSPKKHHEVSRMTSYVLDLLKKIHDSSGMDVKYIVDIGAGQILLLNRPEALNDVFKNMAKLKTAAVQSRL</sequence>
<accession>A0A4S4LKS5</accession>
<evidence type="ECO:0000256" key="4">
    <source>
        <dbReference type="ARBA" id="ARBA00022989"/>
    </source>
</evidence>
<feature type="region of interest" description="Disordered" evidence="6">
    <location>
        <begin position="1"/>
        <end position="25"/>
    </location>
</feature>
<feature type="transmembrane region" description="Helical" evidence="7">
    <location>
        <begin position="283"/>
        <end position="301"/>
    </location>
</feature>
<proteinExistence type="predicted"/>
<feature type="transmembrane region" description="Helical" evidence="7">
    <location>
        <begin position="487"/>
        <end position="505"/>
    </location>
</feature>
<feature type="transmembrane region" description="Helical" evidence="7">
    <location>
        <begin position="416"/>
        <end position="437"/>
    </location>
</feature>
<dbReference type="GO" id="GO:0022857">
    <property type="term" value="F:transmembrane transporter activity"/>
    <property type="evidence" value="ECO:0007669"/>
    <property type="project" value="InterPro"/>
</dbReference>
<dbReference type="Gene3D" id="1.20.1740.10">
    <property type="entry name" value="Amino acid/polyamine transporter I"/>
    <property type="match status" value="1"/>
</dbReference>
<evidence type="ECO:0000313" key="8">
    <source>
        <dbReference type="EMBL" id="THH11998.1"/>
    </source>
</evidence>
<name>A0A4S4LKS5_9AGAM</name>
<keyword evidence="3 7" id="KW-0812">Transmembrane</keyword>
<reference evidence="8 9" key="1">
    <citation type="submission" date="2019-02" db="EMBL/GenBank/DDBJ databases">
        <title>Genome sequencing of the rare red list fungi Phellinidium pouzarii.</title>
        <authorList>
            <person name="Buettner E."/>
            <person name="Kellner H."/>
        </authorList>
    </citation>
    <scope>NUCLEOTIDE SEQUENCE [LARGE SCALE GENOMIC DNA]</scope>
    <source>
        <strain evidence="8 9">DSM 108285</strain>
    </source>
</reference>
<feature type="transmembrane region" description="Helical" evidence="7">
    <location>
        <begin position="178"/>
        <end position="199"/>
    </location>
</feature>
<evidence type="ECO:0000256" key="1">
    <source>
        <dbReference type="ARBA" id="ARBA00004141"/>
    </source>
</evidence>
<keyword evidence="5 7" id="KW-0472">Membrane</keyword>
<feature type="transmembrane region" description="Helical" evidence="7">
    <location>
        <begin position="54"/>
        <end position="77"/>
    </location>
</feature>
<dbReference type="AlphaFoldDB" id="A0A4S4LKS5"/>
<keyword evidence="2" id="KW-0813">Transport</keyword>
<evidence type="ECO:0000256" key="3">
    <source>
        <dbReference type="ARBA" id="ARBA00022692"/>
    </source>
</evidence>
<evidence type="ECO:0000256" key="5">
    <source>
        <dbReference type="ARBA" id="ARBA00023136"/>
    </source>
</evidence>
<evidence type="ECO:0000256" key="2">
    <source>
        <dbReference type="ARBA" id="ARBA00022448"/>
    </source>
</evidence>
<dbReference type="PANTHER" id="PTHR45649">
    <property type="entry name" value="AMINO-ACID PERMEASE BAT1"/>
    <property type="match status" value="1"/>
</dbReference>
<dbReference type="Pfam" id="PF13520">
    <property type="entry name" value="AA_permease_2"/>
    <property type="match status" value="1"/>
</dbReference>
<gene>
    <name evidence="8" type="ORF">EW145_g293</name>
</gene>
<evidence type="ECO:0000256" key="7">
    <source>
        <dbReference type="SAM" id="Phobius"/>
    </source>
</evidence>
<feature type="transmembrane region" description="Helical" evidence="7">
    <location>
        <begin position="449"/>
        <end position="467"/>
    </location>
</feature>
<evidence type="ECO:0000313" key="9">
    <source>
        <dbReference type="Proteomes" id="UP000308199"/>
    </source>
</evidence>
<feature type="transmembrane region" description="Helical" evidence="7">
    <location>
        <begin position="83"/>
        <end position="103"/>
    </location>
</feature>
<evidence type="ECO:0008006" key="10">
    <source>
        <dbReference type="Google" id="ProtNLM"/>
    </source>
</evidence>
<dbReference type="GO" id="GO:0016020">
    <property type="term" value="C:membrane"/>
    <property type="evidence" value="ECO:0007669"/>
    <property type="project" value="UniProtKB-SubCell"/>
</dbReference>
<dbReference type="Proteomes" id="UP000308199">
    <property type="component" value="Unassembled WGS sequence"/>
</dbReference>
<feature type="transmembrane region" description="Helical" evidence="7">
    <location>
        <begin position="390"/>
        <end position="410"/>
    </location>
</feature>
<protein>
    <recommendedName>
        <fullName evidence="10">Amino acid permease/ SLC12A domain-containing protein</fullName>
    </recommendedName>
</protein>
<dbReference type="EMBL" id="SGPK01000005">
    <property type="protein sequence ID" value="THH11998.1"/>
    <property type="molecule type" value="Genomic_DNA"/>
</dbReference>
<dbReference type="PANTHER" id="PTHR45649:SF6">
    <property type="entry name" value="GABA-SPECIFIC PERMEASE"/>
    <property type="match status" value="1"/>
</dbReference>
<keyword evidence="4 7" id="KW-1133">Transmembrane helix</keyword>
<feature type="transmembrane region" description="Helical" evidence="7">
    <location>
        <begin position="205"/>
        <end position="224"/>
    </location>
</feature>